<dbReference type="InterPro" id="IPR021190">
    <property type="entry name" value="Pept_M10A"/>
</dbReference>
<evidence type="ECO:0000256" key="16">
    <source>
        <dbReference type="PIRSR" id="PIRSR001191-2"/>
    </source>
</evidence>
<keyword evidence="7 21" id="KW-0732">Signal</keyword>
<feature type="domain" description="Peptidase metallopeptidase" evidence="22">
    <location>
        <begin position="107"/>
        <end position="268"/>
    </location>
</feature>
<name>A0AAV7NF45_PLEWA</name>
<dbReference type="PIRSF" id="PIRSF001191">
    <property type="entry name" value="Peptidase_M10A_matrix"/>
    <property type="match status" value="1"/>
</dbReference>
<evidence type="ECO:0000256" key="6">
    <source>
        <dbReference type="ARBA" id="ARBA00022723"/>
    </source>
</evidence>
<keyword evidence="8" id="KW-0677">Repeat</keyword>
<feature type="binding site" evidence="17">
    <location>
        <position position="177"/>
    </location>
    <ligand>
        <name>Ca(2+)</name>
        <dbReference type="ChEBI" id="CHEBI:29108"/>
        <label>3</label>
    </ligand>
</feature>
<dbReference type="InterPro" id="IPR006026">
    <property type="entry name" value="Peptidase_Metallo"/>
</dbReference>
<dbReference type="CDD" id="cd00094">
    <property type="entry name" value="HX"/>
    <property type="match status" value="1"/>
</dbReference>
<feature type="binding site" evidence="17">
    <location>
        <position position="194"/>
    </location>
    <ligand>
        <name>Ca(2+)</name>
        <dbReference type="ChEBI" id="CHEBI:29108"/>
        <label>2</label>
    </ligand>
</feature>
<keyword evidence="12" id="KW-0482">Metalloprotease</keyword>
<dbReference type="Proteomes" id="UP001066276">
    <property type="component" value="Chromosome 8"/>
</dbReference>
<dbReference type="GO" id="GO:0030198">
    <property type="term" value="P:extracellular matrix organization"/>
    <property type="evidence" value="ECO:0007669"/>
    <property type="project" value="TreeGrafter"/>
</dbReference>
<dbReference type="InterPro" id="IPR001818">
    <property type="entry name" value="Pept_M10_metallopeptidase"/>
</dbReference>
<dbReference type="EMBL" id="JANPWB010000012">
    <property type="protein sequence ID" value="KAJ1113485.1"/>
    <property type="molecule type" value="Genomic_DNA"/>
</dbReference>
<feature type="repeat" description="Hemopexin" evidence="20">
    <location>
        <begin position="376"/>
        <end position="424"/>
    </location>
</feature>
<evidence type="ECO:0000256" key="13">
    <source>
        <dbReference type="ARBA" id="ARBA00023145"/>
    </source>
</evidence>
<feature type="binding site" evidence="16">
    <location>
        <position position="226"/>
    </location>
    <ligand>
        <name>Zn(2+)</name>
        <dbReference type="ChEBI" id="CHEBI:29105"/>
        <label>2</label>
        <note>catalytic</note>
    </ligand>
</feature>
<evidence type="ECO:0000313" key="24">
    <source>
        <dbReference type="Proteomes" id="UP001066276"/>
    </source>
</evidence>
<dbReference type="GO" id="GO:0004222">
    <property type="term" value="F:metalloendopeptidase activity"/>
    <property type="evidence" value="ECO:0007669"/>
    <property type="project" value="InterPro"/>
</dbReference>
<comment type="cofactor">
    <cofactor evidence="17">
        <name>Ca(2+)</name>
        <dbReference type="ChEBI" id="CHEBI:29108"/>
    </cofactor>
    <text evidence="17">Can bind about 5 Ca(2+) ions per subunit.</text>
</comment>
<feature type="binding site" evidence="17">
    <location>
        <position position="200"/>
    </location>
    <ligand>
        <name>Ca(2+)</name>
        <dbReference type="ChEBI" id="CHEBI:29108"/>
        <label>3</label>
    </ligand>
</feature>
<keyword evidence="11 17" id="KW-0106">Calcium</keyword>
<feature type="chain" id="PRO_5043911031" description="Peptidase metallopeptidase domain-containing protein" evidence="21">
    <location>
        <begin position="20"/>
        <end position="468"/>
    </location>
</feature>
<feature type="binding site" evidence="17">
    <location>
        <position position="240"/>
    </location>
    <ligand>
        <name>Zn(2+)</name>
        <dbReference type="ChEBI" id="CHEBI:29105"/>
        <label>2</label>
        <note>catalytic</note>
    </ligand>
</feature>
<proteinExistence type="inferred from homology"/>
<keyword evidence="3" id="KW-0964">Secreted</keyword>
<dbReference type="InterPro" id="IPR000585">
    <property type="entry name" value="Hemopexin-like_dom"/>
</dbReference>
<dbReference type="PANTHER" id="PTHR10201">
    <property type="entry name" value="MATRIX METALLOPROTEINASE"/>
    <property type="match status" value="1"/>
</dbReference>
<evidence type="ECO:0000256" key="21">
    <source>
        <dbReference type="SAM" id="SignalP"/>
    </source>
</evidence>
<evidence type="ECO:0000256" key="1">
    <source>
        <dbReference type="ARBA" id="ARBA00004498"/>
    </source>
</evidence>
<feature type="active site" evidence="15">
    <location>
        <position position="223"/>
    </location>
</feature>
<dbReference type="InterPro" id="IPR002477">
    <property type="entry name" value="Peptidoglycan-bd-like"/>
</dbReference>
<dbReference type="Gene3D" id="2.110.10.10">
    <property type="entry name" value="Hemopexin-like domain"/>
    <property type="match status" value="1"/>
</dbReference>
<keyword evidence="10 16" id="KW-0862">Zinc</keyword>
<evidence type="ECO:0000313" key="23">
    <source>
        <dbReference type="EMBL" id="KAJ1113485.1"/>
    </source>
</evidence>
<comment type="subcellular location">
    <subcellularLocation>
        <location evidence="1">Secreted</location>
        <location evidence="1">Extracellular space</location>
        <location evidence="1">Extracellular matrix</location>
    </subcellularLocation>
</comment>
<dbReference type="GO" id="GO:0030574">
    <property type="term" value="P:collagen catabolic process"/>
    <property type="evidence" value="ECO:0007669"/>
    <property type="project" value="TreeGrafter"/>
</dbReference>
<dbReference type="InterPro" id="IPR018487">
    <property type="entry name" value="Hemopexin-like_repeat"/>
</dbReference>
<evidence type="ECO:0000256" key="8">
    <source>
        <dbReference type="ARBA" id="ARBA00022737"/>
    </source>
</evidence>
<feature type="binding site" evidence="16">
    <location>
        <position position="232"/>
    </location>
    <ligand>
        <name>Zn(2+)</name>
        <dbReference type="ChEBI" id="CHEBI:29105"/>
        <label>2</label>
        <note>catalytic</note>
    </ligand>
</feature>
<dbReference type="AlphaFoldDB" id="A0AAV7NF45"/>
<feature type="short sequence motif" description="Cysteine switch" evidence="19">
    <location>
        <begin position="92"/>
        <end position="99"/>
    </location>
</feature>
<keyword evidence="4" id="KW-0272">Extracellular matrix</keyword>
<evidence type="ECO:0000256" key="10">
    <source>
        <dbReference type="ARBA" id="ARBA00022833"/>
    </source>
</evidence>
<feature type="binding site" evidence="16">
    <location>
        <position position="222"/>
    </location>
    <ligand>
        <name>Zn(2+)</name>
        <dbReference type="ChEBI" id="CHEBI:29105"/>
        <label>2</label>
        <note>catalytic</note>
    </ligand>
</feature>
<feature type="disulfide bond" evidence="18">
    <location>
        <begin position="282"/>
        <end position="468"/>
    </location>
</feature>
<dbReference type="InterPro" id="IPR036365">
    <property type="entry name" value="PGBD-like_sf"/>
</dbReference>
<feature type="binding site" evidence="17">
    <location>
        <position position="335"/>
    </location>
    <ligand>
        <name>Ca(2+)</name>
        <dbReference type="ChEBI" id="CHEBI:29108"/>
        <label>5</label>
    </ligand>
</feature>
<feature type="binding site" evidence="17">
    <location>
        <position position="198"/>
    </location>
    <ligand>
        <name>Zn(2+)</name>
        <dbReference type="ChEBI" id="CHEBI:29105"/>
        <label>1</label>
    </ligand>
</feature>
<dbReference type="SUPFAM" id="SSF47090">
    <property type="entry name" value="PGBD-like"/>
    <property type="match status" value="1"/>
</dbReference>
<evidence type="ECO:0000256" key="3">
    <source>
        <dbReference type="ARBA" id="ARBA00022525"/>
    </source>
</evidence>
<evidence type="ECO:0000256" key="18">
    <source>
        <dbReference type="PIRSR" id="PIRSR621190-3"/>
    </source>
</evidence>
<keyword evidence="24" id="KW-1185">Reference proteome</keyword>
<dbReference type="InterPro" id="IPR033739">
    <property type="entry name" value="M10A_MMP"/>
</dbReference>
<feature type="binding site" evidence="17">
    <location>
        <position position="178"/>
    </location>
    <ligand>
        <name>Ca(2+)</name>
        <dbReference type="ChEBI" id="CHEBI:29108"/>
        <label>3</label>
    </ligand>
</feature>
<evidence type="ECO:0000256" key="19">
    <source>
        <dbReference type="PIRSR" id="PIRSR621190-5"/>
    </source>
</evidence>
<feature type="binding site" evidence="17">
    <location>
        <position position="185"/>
    </location>
    <ligand>
        <name>Zn(2+)</name>
        <dbReference type="ChEBI" id="CHEBI:29105"/>
        <label>1</label>
    </ligand>
</feature>
<feature type="binding site" evidence="17">
    <location>
        <position position="289"/>
    </location>
    <ligand>
        <name>Ca(2+)</name>
        <dbReference type="ChEBI" id="CHEBI:29108"/>
        <label>4</label>
    </ligand>
</feature>
<sequence length="468" mass="53281">MGTHWLVLLALSHCGYTSCLPLRREVKSITRQDLAFAEGYLQQYYSLGGNSTLRRKRFTETFSSMMKKMQNFFGLNVTGLLDLETLSHMKESRCGVPDVQNYEFHANKPKWQRNTITYRVQNYTSQLKHDDVDQALEKAFKVWSDVTPLNFVKLDHGDPDIIITFAAKGHGDFFPFDGPRGVLGHAYEPGEGIGGDVHLDDEELWTMGFVRKGYDLFNVVAHELGHALGLGHSKDPNALMFPKYKYFEPSIYHLSLDDIMGIQSLYGPRSGKAIMVTVPEKCNPALSLDAVTTFGSGLLLIKDGYMWLNNHWGVNNMQGFIQSFFPKILTNIEAASEVPHKTSVYLFTGSKYWAINTLTMEMSERSLVDFGFPSNVNNIDAAVYVRSIQKTLFIVGNDYWRYDEVTNLMEMEFPKQIKDDFPEMNDTVNAAFESEGIVYFFVGSQSFAYRYDEKRLLHTTPTNAWLGC</sequence>
<feature type="binding site" evidence="17">
    <location>
        <position position="172"/>
    </location>
    <ligand>
        <name>Zn(2+)</name>
        <dbReference type="ChEBI" id="CHEBI:29105"/>
        <label>1</label>
    </ligand>
</feature>
<evidence type="ECO:0000256" key="14">
    <source>
        <dbReference type="ARBA" id="ARBA00023157"/>
    </source>
</evidence>
<feature type="binding site" evidence="17">
    <location>
        <position position="203"/>
    </location>
    <ligand>
        <name>Ca(2+)</name>
        <dbReference type="ChEBI" id="CHEBI:29108"/>
        <label>1</label>
    </ligand>
</feature>
<dbReference type="FunFam" id="2.110.10.10:FF:000002">
    <property type="entry name" value="Matrix metallopeptidase 3"/>
    <property type="match status" value="1"/>
</dbReference>
<comment type="cofactor">
    <cofactor evidence="17">
        <name>Zn(2+)</name>
        <dbReference type="ChEBI" id="CHEBI:29105"/>
    </cofactor>
    <text evidence="17">Binds 2 Zn(2+) ions per subunit.</text>
</comment>
<dbReference type="PROSITE" id="PS51642">
    <property type="entry name" value="HEMOPEXIN_2"/>
    <property type="match status" value="2"/>
</dbReference>
<dbReference type="InterPro" id="IPR036375">
    <property type="entry name" value="Hemopexin-like_dom_sf"/>
</dbReference>
<dbReference type="GO" id="GO:0008270">
    <property type="term" value="F:zinc ion binding"/>
    <property type="evidence" value="ECO:0007669"/>
    <property type="project" value="InterPro"/>
</dbReference>
<evidence type="ECO:0000256" key="12">
    <source>
        <dbReference type="ARBA" id="ARBA00023049"/>
    </source>
</evidence>
<dbReference type="GO" id="GO:0031012">
    <property type="term" value="C:extracellular matrix"/>
    <property type="evidence" value="ECO:0007669"/>
    <property type="project" value="InterPro"/>
</dbReference>
<dbReference type="Gene3D" id="3.40.390.10">
    <property type="entry name" value="Collagenase (Catalytic Domain)"/>
    <property type="match status" value="1"/>
</dbReference>
<feature type="binding site" evidence="17">
    <location>
        <position position="203"/>
    </location>
    <ligand>
        <name>Ca(2+)</name>
        <dbReference type="ChEBI" id="CHEBI:29108"/>
        <label>3</label>
    </ligand>
</feature>
<accession>A0AAV7NF45</accession>
<evidence type="ECO:0000256" key="9">
    <source>
        <dbReference type="ARBA" id="ARBA00022801"/>
    </source>
</evidence>
<protein>
    <recommendedName>
        <fullName evidence="22">Peptidase metallopeptidase domain-containing protein</fullName>
    </recommendedName>
</protein>
<dbReference type="InterPro" id="IPR024079">
    <property type="entry name" value="MetalloPept_cat_dom_sf"/>
</dbReference>
<reference evidence="23" key="1">
    <citation type="journal article" date="2022" name="bioRxiv">
        <title>Sequencing and chromosome-scale assembly of the giantPleurodeles waltlgenome.</title>
        <authorList>
            <person name="Brown T."/>
            <person name="Elewa A."/>
            <person name="Iarovenko S."/>
            <person name="Subramanian E."/>
            <person name="Araus A.J."/>
            <person name="Petzold A."/>
            <person name="Susuki M."/>
            <person name="Suzuki K.-i.T."/>
            <person name="Hayashi T."/>
            <person name="Toyoda A."/>
            <person name="Oliveira C."/>
            <person name="Osipova E."/>
            <person name="Leigh N.D."/>
            <person name="Simon A."/>
            <person name="Yun M.H."/>
        </authorList>
    </citation>
    <scope>NUCLEOTIDE SEQUENCE</scope>
    <source>
        <strain evidence="23">20211129_DDA</strain>
        <tissue evidence="23">Liver</tissue>
    </source>
</reference>
<comment type="caution">
    <text evidence="23">The sequence shown here is derived from an EMBL/GenBank/DDBJ whole genome shotgun (WGS) entry which is preliminary data.</text>
</comment>
<dbReference type="CDD" id="cd04278">
    <property type="entry name" value="ZnMc_MMP"/>
    <property type="match status" value="1"/>
</dbReference>
<feature type="binding site" evidence="17">
    <location>
        <position position="382"/>
    </location>
    <ligand>
        <name>Ca(2+)</name>
        <dbReference type="ChEBI" id="CHEBI:29108"/>
        <label>5</label>
    </ligand>
</feature>
<feature type="binding site" evidence="17">
    <location>
        <position position="170"/>
    </location>
    <ligand>
        <name>Zn(2+)</name>
        <dbReference type="ChEBI" id="CHEBI:29105"/>
        <label>1</label>
    </ligand>
</feature>
<comment type="similarity">
    <text evidence="2">Belongs to the peptidase M10A family.</text>
</comment>
<keyword evidence="9" id="KW-0378">Hydrolase</keyword>
<feature type="binding site" description="in inhibited form" evidence="17">
    <location>
        <position position="94"/>
    </location>
    <ligand>
        <name>Zn(2+)</name>
        <dbReference type="ChEBI" id="CHEBI:29105"/>
        <label>2</label>
        <note>catalytic</note>
    </ligand>
</feature>
<dbReference type="SUPFAM" id="SSF50923">
    <property type="entry name" value="Hemopexin-like domain"/>
    <property type="match status" value="1"/>
</dbReference>
<dbReference type="Pfam" id="PF00413">
    <property type="entry name" value="Peptidase_M10"/>
    <property type="match status" value="1"/>
</dbReference>
<evidence type="ECO:0000256" key="17">
    <source>
        <dbReference type="PIRSR" id="PIRSR621190-2"/>
    </source>
</evidence>
<gene>
    <name evidence="23" type="ORF">NDU88_001729</name>
</gene>
<evidence type="ECO:0000256" key="7">
    <source>
        <dbReference type="ARBA" id="ARBA00022729"/>
    </source>
</evidence>
<organism evidence="23 24">
    <name type="scientific">Pleurodeles waltl</name>
    <name type="common">Iberian ribbed newt</name>
    <dbReference type="NCBI Taxonomy" id="8319"/>
    <lineage>
        <taxon>Eukaryota</taxon>
        <taxon>Metazoa</taxon>
        <taxon>Chordata</taxon>
        <taxon>Craniata</taxon>
        <taxon>Vertebrata</taxon>
        <taxon>Euteleostomi</taxon>
        <taxon>Amphibia</taxon>
        <taxon>Batrachia</taxon>
        <taxon>Caudata</taxon>
        <taxon>Salamandroidea</taxon>
        <taxon>Salamandridae</taxon>
        <taxon>Pleurodelinae</taxon>
        <taxon>Pleurodeles</taxon>
    </lineage>
</organism>
<feature type="repeat" description="Hemopexin" evidence="20">
    <location>
        <begin position="329"/>
        <end position="375"/>
    </location>
</feature>
<feature type="binding site" evidence="17">
    <location>
        <position position="201"/>
    </location>
    <ligand>
        <name>Ca(2+)</name>
        <dbReference type="ChEBI" id="CHEBI:29108"/>
        <label>1</label>
    </ligand>
</feature>
<feature type="binding site" evidence="17">
    <location>
        <position position="160"/>
    </location>
    <ligand>
        <name>Ca(2+)</name>
        <dbReference type="ChEBI" id="CHEBI:29108"/>
        <label>2</label>
    </ligand>
</feature>
<evidence type="ECO:0000256" key="15">
    <source>
        <dbReference type="PIRSR" id="PIRSR001191-1"/>
    </source>
</evidence>
<dbReference type="SUPFAM" id="SSF55486">
    <property type="entry name" value="Metalloproteases ('zincins'), catalytic domain"/>
    <property type="match status" value="1"/>
</dbReference>
<keyword evidence="6 16" id="KW-0479">Metal-binding</keyword>
<keyword evidence="5" id="KW-0645">Protease</keyword>
<evidence type="ECO:0000256" key="5">
    <source>
        <dbReference type="ARBA" id="ARBA00022670"/>
    </source>
</evidence>
<evidence type="ECO:0000256" key="11">
    <source>
        <dbReference type="ARBA" id="ARBA00022837"/>
    </source>
</evidence>
<dbReference type="FunFam" id="3.40.390.10:FF:000007">
    <property type="entry name" value="Collagenase 3"/>
    <property type="match status" value="1"/>
</dbReference>
<keyword evidence="14 18" id="KW-1015">Disulfide bond</keyword>
<evidence type="ECO:0000256" key="20">
    <source>
        <dbReference type="PROSITE-ProRule" id="PRU01011"/>
    </source>
</evidence>
<feature type="signal peptide" evidence="21">
    <location>
        <begin position="1"/>
        <end position="19"/>
    </location>
</feature>
<feature type="binding site" evidence="17">
    <location>
        <position position="196"/>
    </location>
    <ligand>
        <name>Ca(2+)</name>
        <dbReference type="ChEBI" id="CHEBI:29108"/>
        <label>2</label>
    </ligand>
</feature>
<dbReference type="PANTHER" id="PTHR10201:SF306">
    <property type="entry name" value="MATRILYSIN-LIKE"/>
    <property type="match status" value="1"/>
</dbReference>
<evidence type="ECO:0000256" key="2">
    <source>
        <dbReference type="ARBA" id="ARBA00010370"/>
    </source>
</evidence>
<dbReference type="Pfam" id="PF01471">
    <property type="entry name" value="PG_binding_1"/>
    <property type="match status" value="1"/>
</dbReference>
<evidence type="ECO:0000256" key="4">
    <source>
        <dbReference type="ARBA" id="ARBA00022530"/>
    </source>
</evidence>
<keyword evidence="13" id="KW-0865">Zymogen</keyword>
<evidence type="ECO:0000259" key="22">
    <source>
        <dbReference type="SMART" id="SM00235"/>
    </source>
</evidence>
<dbReference type="GO" id="GO:0006508">
    <property type="term" value="P:proteolysis"/>
    <property type="evidence" value="ECO:0007669"/>
    <property type="project" value="UniProtKB-KW"/>
</dbReference>
<dbReference type="SMART" id="SM00235">
    <property type="entry name" value="ZnMc"/>
    <property type="match status" value="1"/>
</dbReference>
<dbReference type="SMART" id="SM00120">
    <property type="entry name" value="HX"/>
    <property type="match status" value="3"/>
</dbReference>
<dbReference type="PRINTS" id="PR00138">
    <property type="entry name" value="MATRIXIN"/>
</dbReference>
<dbReference type="Pfam" id="PF00045">
    <property type="entry name" value="Hemopexin"/>
    <property type="match status" value="2"/>
</dbReference>